<dbReference type="RefSeq" id="WP_249297606.1">
    <property type="nucleotide sequence ID" value="NZ_JACRSX010000004.1"/>
</dbReference>
<feature type="compositionally biased region" description="Polar residues" evidence="8">
    <location>
        <begin position="1163"/>
        <end position="1172"/>
    </location>
</feature>
<dbReference type="InterPro" id="IPR003961">
    <property type="entry name" value="FN3_dom"/>
</dbReference>
<dbReference type="InterPro" id="IPR006101">
    <property type="entry name" value="Glyco_hydro_2"/>
</dbReference>
<evidence type="ECO:0000256" key="7">
    <source>
        <dbReference type="RuleBase" id="RU361154"/>
    </source>
</evidence>
<dbReference type="InterPro" id="IPR004199">
    <property type="entry name" value="B-gal_small/dom_5"/>
</dbReference>
<evidence type="ECO:0000256" key="3">
    <source>
        <dbReference type="ARBA" id="ARBA00012756"/>
    </source>
</evidence>
<dbReference type="InterPro" id="IPR014718">
    <property type="entry name" value="GH-type_carb-bd"/>
</dbReference>
<dbReference type="EC" id="3.2.1.23" evidence="3 7"/>
<dbReference type="InterPro" id="IPR011013">
    <property type="entry name" value="Gal_mutarotase_sf_dom"/>
</dbReference>
<dbReference type="InterPro" id="IPR013783">
    <property type="entry name" value="Ig-like_fold"/>
</dbReference>
<keyword evidence="4 7" id="KW-0378">Hydrolase</keyword>
<dbReference type="EMBL" id="JACRSX010000004">
    <property type="protein sequence ID" value="MBC8562067.1"/>
    <property type="molecule type" value="Genomic_DNA"/>
</dbReference>
<dbReference type="PANTHER" id="PTHR46323:SF2">
    <property type="entry name" value="BETA-GALACTOSIDASE"/>
    <property type="match status" value="1"/>
</dbReference>
<dbReference type="PRINTS" id="PR00132">
    <property type="entry name" value="GLHYDRLASE2"/>
</dbReference>
<dbReference type="InterPro" id="IPR017853">
    <property type="entry name" value="GH"/>
</dbReference>
<dbReference type="SUPFAM" id="SSF74650">
    <property type="entry name" value="Galactose mutarotase-like"/>
    <property type="match status" value="1"/>
</dbReference>
<name>A0ABR7N0E5_9FIRM</name>
<evidence type="ECO:0000256" key="6">
    <source>
        <dbReference type="ARBA" id="ARBA00032230"/>
    </source>
</evidence>
<feature type="domain" description="Fibronectin type-III" evidence="9">
    <location>
        <begin position="1212"/>
        <end position="1312"/>
    </location>
</feature>
<evidence type="ECO:0000256" key="2">
    <source>
        <dbReference type="ARBA" id="ARBA00007401"/>
    </source>
</evidence>
<dbReference type="InterPro" id="IPR036116">
    <property type="entry name" value="FN3_sf"/>
</dbReference>
<accession>A0ABR7N0E5</accession>
<dbReference type="PROSITE" id="PS00719">
    <property type="entry name" value="GLYCOSYL_HYDROL_F2_1"/>
    <property type="match status" value="1"/>
</dbReference>
<evidence type="ECO:0000256" key="1">
    <source>
        <dbReference type="ARBA" id="ARBA00001412"/>
    </source>
</evidence>
<dbReference type="Gene3D" id="2.60.120.260">
    <property type="entry name" value="Galactose-binding domain-like"/>
    <property type="match status" value="1"/>
</dbReference>
<evidence type="ECO:0000313" key="11">
    <source>
        <dbReference type="Proteomes" id="UP000606193"/>
    </source>
</evidence>
<evidence type="ECO:0000259" key="9">
    <source>
        <dbReference type="PROSITE" id="PS50853"/>
    </source>
</evidence>
<evidence type="ECO:0000256" key="8">
    <source>
        <dbReference type="SAM" id="MobiDB-lite"/>
    </source>
</evidence>
<dbReference type="Pfam" id="PF00703">
    <property type="entry name" value="Glyco_hydro_2"/>
    <property type="match status" value="1"/>
</dbReference>
<comment type="catalytic activity">
    <reaction evidence="1 7">
        <text>Hydrolysis of terminal non-reducing beta-D-galactose residues in beta-D-galactosides.</text>
        <dbReference type="EC" id="3.2.1.23"/>
    </reaction>
</comment>
<dbReference type="InterPro" id="IPR032312">
    <property type="entry name" value="LacZ_4"/>
</dbReference>
<dbReference type="Pfam" id="PF16353">
    <property type="entry name" value="LacZ_4"/>
    <property type="match status" value="1"/>
</dbReference>
<organism evidence="10 11">
    <name type="scientific">Jutongia huaianensis</name>
    <dbReference type="NCBI Taxonomy" id="2763668"/>
    <lineage>
        <taxon>Bacteria</taxon>
        <taxon>Bacillati</taxon>
        <taxon>Bacillota</taxon>
        <taxon>Clostridia</taxon>
        <taxon>Lachnospirales</taxon>
        <taxon>Lachnospiraceae</taxon>
        <taxon>Jutongia</taxon>
    </lineage>
</organism>
<dbReference type="SUPFAM" id="SSF49265">
    <property type="entry name" value="Fibronectin type III"/>
    <property type="match status" value="1"/>
</dbReference>
<dbReference type="Proteomes" id="UP000606193">
    <property type="component" value="Unassembled WGS sequence"/>
</dbReference>
<feature type="compositionally biased region" description="Low complexity" evidence="8">
    <location>
        <begin position="1175"/>
        <end position="1188"/>
    </location>
</feature>
<dbReference type="InterPro" id="IPR008979">
    <property type="entry name" value="Galactose-bd-like_sf"/>
</dbReference>
<dbReference type="InterPro" id="IPR006102">
    <property type="entry name" value="Ig-like_GH2"/>
</dbReference>
<dbReference type="PANTHER" id="PTHR46323">
    <property type="entry name" value="BETA-GALACTOSIDASE"/>
    <property type="match status" value="1"/>
</dbReference>
<evidence type="ECO:0000313" key="10">
    <source>
        <dbReference type="EMBL" id="MBC8562067.1"/>
    </source>
</evidence>
<dbReference type="Gene3D" id="2.70.98.10">
    <property type="match status" value="1"/>
</dbReference>
<comment type="similarity">
    <text evidence="2 7">Belongs to the glycosyl hydrolase 2 family.</text>
</comment>
<dbReference type="CDD" id="cd00063">
    <property type="entry name" value="FN3"/>
    <property type="match status" value="1"/>
</dbReference>
<dbReference type="Pfam" id="PF00041">
    <property type="entry name" value="fn3"/>
    <property type="match status" value="1"/>
</dbReference>
<dbReference type="InterPro" id="IPR023230">
    <property type="entry name" value="Glyco_hydro_2_CS"/>
</dbReference>
<dbReference type="SUPFAM" id="SSF49303">
    <property type="entry name" value="beta-Galactosidase/glucuronidase domain"/>
    <property type="match status" value="2"/>
</dbReference>
<proteinExistence type="inferred from homology"/>
<reference evidence="10 11" key="1">
    <citation type="submission" date="2020-08" db="EMBL/GenBank/DDBJ databases">
        <title>Genome public.</title>
        <authorList>
            <person name="Liu C."/>
            <person name="Sun Q."/>
        </authorList>
    </citation>
    <scope>NUCLEOTIDE SEQUENCE [LARGE SCALE GENOMIC DNA]</scope>
    <source>
        <strain evidence="10 11">NSJ-37</strain>
    </source>
</reference>
<dbReference type="PROSITE" id="PS50853">
    <property type="entry name" value="FN3"/>
    <property type="match status" value="1"/>
</dbReference>
<dbReference type="SUPFAM" id="SSF51445">
    <property type="entry name" value="(Trans)glycosidases"/>
    <property type="match status" value="1"/>
</dbReference>
<dbReference type="InterPro" id="IPR006103">
    <property type="entry name" value="Glyco_hydro_2_cat"/>
</dbReference>
<dbReference type="SUPFAM" id="SSF49785">
    <property type="entry name" value="Galactose-binding domain-like"/>
    <property type="match status" value="1"/>
</dbReference>
<dbReference type="Pfam" id="PF02836">
    <property type="entry name" value="Glyco_hydro_2_C"/>
    <property type="match status" value="1"/>
</dbReference>
<gene>
    <name evidence="10" type="ORF">H8704_05370</name>
</gene>
<dbReference type="Gene3D" id="3.20.20.80">
    <property type="entry name" value="Glycosidases"/>
    <property type="match status" value="1"/>
</dbReference>
<evidence type="ECO:0000256" key="5">
    <source>
        <dbReference type="ARBA" id="ARBA00023295"/>
    </source>
</evidence>
<dbReference type="InterPro" id="IPR006104">
    <property type="entry name" value="Glyco_hydro_2_N"/>
</dbReference>
<keyword evidence="11" id="KW-1185">Reference proteome</keyword>
<dbReference type="SMART" id="SM00060">
    <property type="entry name" value="FN3"/>
    <property type="match status" value="1"/>
</dbReference>
<sequence length="1312" mass="147224">MGLHKMKQRVMAGALAVAMVATMMPEGYSVTRTAAAETKEQFMDSEFSYGALPEDEVTMPERTKCTGDEWKGTENNLNITSVNTLKDSSNLIPYHNVESAFLGAKDYAREGSDYYQLLTGEKEKWDLTVLDNPSQAEKLGAFETEDYTMDQKDGWKNVTLPASWTSYGFDHSIYTNTTMPFEEYVLFPEAPVTKNPVGLYRKEFTVDDTMFQENGKIYITLGGVESAYYLYVNGVEVGYSEDSYDPHTFDITDLLHKQGEKNLLAVKVMKFCDGTWLEDQDMIYDGGIFRDVYLTSTPAVHIQDYDLRTDLNDNYTEAQVNIKLQTQNDSVNGRQNMAAKAVLYDENGSEAASGQVQLGEIKAGESNNSEISFSVSKPALWDADHPNLYTLVVSLYDAQGKLHYESVSQNIGFRKLHFTSTKVTSDGKYNNATEHYDTVTLNGKRLLIKGINRHDTDVETGKYVSPEVYREDVRLMKQNNINAIRTSHYPNDDYLYYLCDKYGIYVMCESNNESHAINSDEEKLSRLEKAALTRQSASYERFKNTTCNLFWSIGNESSQGWTEKDGDYAGGMFAHLVQFFKDRDNTRMVHYEGMSAGRKGSTAIDMVSHMYYSPDSTLSYAQDESHMPFLLCEYDHAMGNAVGNLKEYWDIIRQYDNMLGGFIWDWVDQSRKVAIKDGDWDYYGQENAHTSGLYDLKGYYLGYGGDWGSTSADKNFCQNGLLSADRDPQPEIKEVKYQYQDFWFTSLGEKLNGQTVHIKNEGISKDLSEYDVVWELKENDTVIQQGTLKETLKPQEEKDIEIPYYLPQNLKKGADYYLNLSVKTKEAAWPLEKGYEVAYAQFVIDASVENSSHLLQGDEVTVKKKDTYYEVSGKDFHFTIDLDTGLMGKYYYKNDILMKNGPVPNVGRAKLDNDSSRYADLMKELTLAGEPEVIKNAQGCYVIKVKWNTAYFNGSTKDKQDTVAMNYLVENNGAVTINVVYDLTNMQGKKIAKLGTIFSMPEGNEDISWYGNGDGESYNDRQSYTRKGVYHTSVNEMYYPFAMPQDCGNLTGVHWFNIWNQATQCGLLICGNDELNTSALPFSPEQLQNAEHVNELKPSGDTYVTVDTAVRGTGNGSCGYGTLKKYRIQNKLYDYSFTLVPVELQTGYMDIASEYRGQTLSFEKASGGNNENAGDDNTGNTPTAGGTPEPVQTPSGISGVVAAETPGKTAVSPGKVTGVKGTGKKKQIKVQWKAQKAVTYKIAYSANKKKLAGLKDSVAAKKQGVNVKSANKNSIVIKGLKTGTKYYIKVCAVDRSGKKNGKWSKMVSAKTK</sequence>
<dbReference type="InterPro" id="IPR036156">
    <property type="entry name" value="Beta-gal/glucu_dom_sf"/>
</dbReference>
<dbReference type="Pfam" id="PF02837">
    <property type="entry name" value="Glyco_hydro_2_N"/>
    <property type="match status" value="1"/>
</dbReference>
<dbReference type="InterPro" id="IPR050347">
    <property type="entry name" value="Bact_Beta-galactosidase"/>
</dbReference>
<dbReference type="Gene3D" id="2.60.40.10">
    <property type="entry name" value="Immunoglobulins"/>
    <property type="match status" value="3"/>
</dbReference>
<feature type="region of interest" description="Disordered" evidence="8">
    <location>
        <begin position="1163"/>
        <end position="1197"/>
    </location>
</feature>
<keyword evidence="5 7" id="KW-0326">Glycosidase</keyword>
<comment type="caution">
    <text evidence="10">The sequence shown here is derived from an EMBL/GenBank/DDBJ whole genome shotgun (WGS) entry which is preliminary data.</text>
</comment>
<dbReference type="SMART" id="SM01038">
    <property type="entry name" value="Bgal_small_N"/>
    <property type="match status" value="1"/>
</dbReference>
<protein>
    <recommendedName>
        <fullName evidence="3 7">Beta-galactosidase</fullName>
        <ecNumber evidence="3 7">3.2.1.23</ecNumber>
    </recommendedName>
    <alternativeName>
        <fullName evidence="6 7">Lactase</fullName>
    </alternativeName>
</protein>
<dbReference type="Pfam" id="PF02929">
    <property type="entry name" value="Bgal_small_N"/>
    <property type="match status" value="1"/>
</dbReference>
<evidence type="ECO:0000256" key="4">
    <source>
        <dbReference type="ARBA" id="ARBA00022801"/>
    </source>
</evidence>